<keyword evidence="1" id="KW-0812">Transmembrane</keyword>
<dbReference type="Pfam" id="PF09527">
    <property type="entry name" value="ATPase_gene1"/>
    <property type="match status" value="1"/>
</dbReference>
<proteinExistence type="predicted"/>
<feature type="transmembrane region" description="Helical" evidence="1">
    <location>
        <begin position="6"/>
        <end position="26"/>
    </location>
</feature>
<dbReference type="InterPro" id="IPR032820">
    <property type="entry name" value="ATPase_put"/>
</dbReference>
<dbReference type="EMBL" id="UINC01207389">
    <property type="protein sequence ID" value="SVE29449.1"/>
    <property type="molecule type" value="Genomic_DNA"/>
</dbReference>
<organism evidence="2">
    <name type="scientific">marine metagenome</name>
    <dbReference type="NCBI Taxonomy" id="408172"/>
    <lineage>
        <taxon>unclassified sequences</taxon>
        <taxon>metagenomes</taxon>
        <taxon>ecological metagenomes</taxon>
    </lineage>
</organism>
<evidence type="ECO:0000313" key="2">
    <source>
        <dbReference type="EMBL" id="SVE29449.1"/>
    </source>
</evidence>
<gene>
    <name evidence="2" type="ORF">METZ01_LOCUS482303</name>
</gene>
<feature type="non-terminal residue" evidence="2">
    <location>
        <position position="1"/>
    </location>
</feature>
<keyword evidence="1" id="KW-1133">Transmembrane helix</keyword>
<accession>A0A383CBL7</accession>
<keyword evidence="1" id="KW-0472">Membrane</keyword>
<sequence length="36" mass="4158">NWFDTKPLLIICFFFMGVAAGILNVFKSAKKMHKQL</sequence>
<reference evidence="2" key="1">
    <citation type="submission" date="2018-05" db="EMBL/GenBank/DDBJ databases">
        <authorList>
            <person name="Lanie J.A."/>
            <person name="Ng W.-L."/>
            <person name="Kazmierczak K.M."/>
            <person name="Andrzejewski T.M."/>
            <person name="Davidsen T.M."/>
            <person name="Wayne K.J."/>
            <person name="Tettelin H."/>
            <person name="Glass J.I."/>
            <person name="Rusch D."/>
            <person name="Podicherti R."/>
            <person name="Tsui H.-C.T."/>
            <person name="Winkler M.E."/>
        </authorList>
    </citation>
    <scope>NUCLEOTIDE SEQUENCE</scope>
</reference>
<evidence type="ECO:0000256" key="1">
    <source>
        <dbReference type="SAM" id="Phobius"/>
    </source>
</evidence>
<name>A0A383CBL7_9ZZZZ</name>
<dbReference type="AlphaFoldDB" id="A0A383CBL7"/>
<protein>
    <submittedName>
        <fullName evidence="2">Uncharacterized protein</fullName>
    </submittedName>
</protein>